<dbReference type="InterPro" id="IPR015424">
    <property type="entry name" value="PyrdxlP-dep_Trfase"/>
</dbReference>
<dbReference type="Gene3D" id="3.90.1150.10">
    <property type="entry name" value="Aspartate Aminotransferase, domain 1"/>
    <property type="match status" value="1"/>
</dbReference>
<dbReference type="Pfam" id="PF04864">
    <property type="entry name" value="Alliinase_C"/>
    <property type="match status" value="1"/>
</dbReference>
<evidence type="ECO:0000313" key="2">
    <source>
        <dbReference type="EMBL" id="KAG2304374.1"/>
    </source>
</evidence>
<dbReference type="AlphaFoldDB" id="A0A8X7SI02"/>
<dbReference type="SUPFAM" id="SSF53383">
    <property type="entry name" value="PLP-dependent transferases"/>
    <property type="match status" value="1"/>
</dbReference>
<dbReference type="InterPro" id="IPR006948">
    <property type="entry name" value="Alliinase_C"/>
</dbReference>
<evidence type="ECO:0000259" key="1">
    <source>
        <dbReference type="Pfam" id="PF04864"/>
    </source>
</evidence>
<comment type="caution">
    <text evidence="2">The sequence shown here is derived from an EMBL/GenBank/DDBJ whole genome shotgun (WGS) entry which is preliminary data.</text>
</comment>
<dbReference type="OrthoDB" id="2020362at2759"/>
<reference evidence="2 3" key="1">
    <citation type="submission" date="2020-02" db="EMBL/GenBank/DDBJ databases">
        <authorList>
            <person name="Ma Q."/>
            <person name="Huang Y."/>
            <person name="Song X."/>
            <person name="Pei D."/>
        </authorList>
    </citation>
    <scope>NUCLEOTIDE SEQUENCE [LARGE SCALE GENOMIC DNA]</scope>
    <source>
        <strain evidence="2">Sxm20200214</strain>
        <tissue evidence="2">Leaf</tissue>
    </source>
</reference>
<feature type="domain" description="Alliinase C-terminal" evidence="1">
    <location>
        <begin position="1"/>
        <end position="100"/>
    </location>
</feature>
<organism evidence="2 3">
    <name type="scientific">Brassica carinata</name>
    <name type="common">Ethiopian mustard</name>
    <name type="synonym">Abyssinian cabbage</name>
    <dbReference type="NCBI Taxonomy" id="52824"/>
    <lineage>
        <taxon>Eukaryota</taxon>
        <taxon>Viridiplantae</taxon>
        <taxon>Streptophyta</taxon>
        <taxon>Embryophyta</taxon>
        <taxon>Tracheophyta</taxon>
        <taxon>Spermatophyta</taxon>
        <taxon>Magnoliopsida</taxon>
        <taxon>eudicotyledons</taxon>
        <taxon>Gunneridae</taxon>
        <taxon>Pentapetalae</taxon>
        <taxon>rosids</taxon>
        <taxon>malvids</taxon>
        <taxon>Brassicales</taxon>
        <taxon>Brassicaceae</taxon>
        <taxon>Brassiceae</taxon>
        <taxon>Brassica</taxon>
    </lineage>
</organism>
<dbReference type="InterPro" id="IPR015422">
    <property type="entry name" value="PyrdxlP-dep_Trfase_small"/>
</dbReference>
<proteinExistence type="predicted"/>
<dbReference type="EMBL" id="JAAMPC010000007">
    <property type="protein sequence ID" value="KAG2304374.1"/>
    <property type="molecule type" value="Genomic_DNA"/>
</dbReference>
<protein>
    <recommendedName>
        <fullName evidence="1">Alliinase C-terminal domain-containing protein</fullName>
    </recommendedName>
</protein>
<dbReference type="GO" id="GO:0016846">
    <property type="term" value="F:carbon-sulfur lyase activity"/>
    <property type="evidence" value="ECO:0007669"/>
    <property type="project" value="InterPro"/>
</dbReference>
<name>A0A8X7SI02_BRACI</name>
<accession>A0A8X7SI02</accession>
<dbReference type="Proteomes" id="UP000886595">
    <property type="component" value="Unassembled WGS sequence"/>
</dbReference>
<sequence length="105" mass="12774">MKKRWEILKKIFSMSMRFSLETIEPEYCDYFKKFRYLTPSYAWVKCERLEDTNCYEIFRAAKIKGREGKVFGSEERFVRFSLIRTQDDFNQLIDMLKKLVSQEAV</sequence>
<evidence type="ECO:0000313" key="3">
    <source>
        <dbReference type="Proteomes" id="UP000886595"/>
    </source>
</evidence>
<gene>
    <name evidence="2" type="ORF">Bca52824_033025</name>
</gene>
<keyword evidence="3" id="KW-1185">Reference proteome</keyword>